<dbReference type="OrthoDB" id="429841at2759"/>
<feature type="active site" evidence="10">
    <location>
        <position position="278"/>
    </location>
</feature>
<evidence type="ECO:0000313" key="14">
    <source>
        <dbReference type="Proteomes" id="UP000001996"/>
    </source>
</evidence>
<dbReference type="GeneID" id="5233348"/>
<dbReference type="AlphaFoldDB" id="A5DZ30"/>
<feature type="region of interest" description="Disordered" evidence="11">
    <location>
        <begin position="390"/>
        <end position="433"/>
    </location>
</feature>
<protein>
    <recommendedName>
        <fullName evidence="12">VLRF1 domain-containing protein</fullName>
    </recommendedName>
</protein>
<evidence type="ECO:0000259" key="12">
    <source>
        <dbReference type="PROSITE" id="PS52044"/>
    </source>
</evidence>
<dbReference type="KEGG" id="lel:PVL30_003464"/>
<dbReference type="PANTHER" id="PTHR16036:SF2">
    <property type="entry name" value="TRNA ENDONUCLEASE ANKZF1"/>
    <property type="match status" value="1"/>
</dbReference>
<dbReference type="VEuPathDB" id="FungiDB:LELG_02617"/>
<dbReference type="InterPro" id="IPR047139">
    <property type="entry name" value="ANKZ1/VMS1"/>
</dbReference>
<dbReference type="GO" id="GO:0016787">
    <property type="term" value="F:hydrolase activity"/>
    <property type="evidence" value="ECO:0007669"/>
    <property type="project" value="UniProtKB-KW"/>
</dbReference>
<dbReference type="FunCoup" id="A5DZ30">
    <property type="interactions" value="180"/>
</dbReference>
<feature type="compositionally biased region" description="Polar residues" evidence="11">
    <location>
        <begin position="412"/>
        <end position="432"/>
    </location>
</feature>
<reference evidence="13 14" key="1">
    <citation type="journal article" date="2009" name="Nature">
        <title>Evolution of pathogenicity and sexual reproduction in eight Candida genomes.</title>
        <authorList>
            <person name="Butler G."/>
            <person name="Rasmussen M.D."/>
            <person name="Lin M.F."/>
            <person name="Santos M.A."/>
            <person name="Sakthikumar S."/>
            <person name="Munro C.A."/>
            <person name="Rheinbay E."/>
            <person name="Grabherr M."/>
            <person name="Forche A."/>
            <person name="Reedy J.L."/>
            <person name="Agrafioti I."/>
            <person name="Arnaud M.B."/>
            <person name="Bates S."/>
            <person name="Brown A.J."/>
            <person name="Brunke S."/>
            <person name="Costanzo M.C."/>
            <person name="Fitzpatrick D.A."/>
            <person name="de Groot P.W."/>
            <person name="Harris D."/>
            <person name="Hoyer L.L."/>
            <person name="Hube B."/>
            <person name="Klis F.M."/>
            <person name="Kodira C."/>
            <person name="Lennard N."/>
            <person name="Logue M.E."/>
            <person name="Martin R."/>
            <person name="Neiman A.M."/>
            <person name="Nikolaou E."/>
            <person name="Quail M.A."/>
            <person name="Quinn J."/>
            <person name="Santos M.C."/>
            <person name="Schmitzberger F.F."/>
            <person name="Sherlock G."/>
            <person name="Shah P."/>
            <person name="Silverstein K.A."/>
            <person name="Skrzypek M.S."/>
            <person name="Soll D."/>
            <person name="Staggs R."/>
            <person name="Stansfield I."/>
            <person name="Stumpf M.P."/>
            <person name="Sudbery P.E."/>
            <person name="Srikantha T."/>
            <person name="Zeng Q."/>
            <person name="Berman J."/>
            <person name="Berriman M."/>
            <person name="Heitman J."/>
            <person name="Gow N.A."/>
            <person name="Lorenz M.C."/>
            <person name="Birren B.W."/>
            <person name="Kellis M."/>
            <person name="Cuomo C.A."/>
        </authorList>
    </citation>
    <scope>NUCLEOTIDE SEQUENCE [LARGE SCALE GENOMIC DNA]</scope>
    <source>
        <strain evidence="14">ATCC 11503 / BCRC 21390 / CBS 2605 / JCM 1781 / NBRC 1676 / NRRL YB-4239</strain>
    </source>
</reference>
<organism evidence="13 14">
    <name type="scientific">Lodderomyces elongisporus (strain ATCC 11503 / CBS 2605 / JCM 1781 / NBRC 1676 / NRRL YB-4239)</name>
    <name type="common">Yeast</name>
    <name type="synonym">Saccharomyces elongisporus</name>
    <dbReference type="NCBI Taxonomy" id="379508"/>
    <lineage>
        <taxon>Eukaryota</taxon>
        <taxon>Fungi</taxon>
        <taxon>Dikarya</taxon>
        <taxon>Ascomycota</taxon>
        <taxon>Saccharomycotina</taxon>
        <taxon>Pichiomycetes</taxon>
        <taxon>Debaryomycetaceae</taxon>
        <taxon>Candida/Lodderomyces clade</taxon>
        <taxon>Lodderomyces</taxon>
    </lineage>
</organism>
<evidence type="ECO:0000256" key="5">
    <source>
        <dbReference type="ARBA" id="ARBA00022737"/>
    </source>
</evidence>
<dbReference type="OMA" id="GPHIFMC"/>
<evidence type="ECO:0000256" key="1">
    <source>
        <dbReference type="ARBA" id="ARBA00004496"/>
    </source>
</evidence>
<evidence type="ECO:0000256" key="10">
    <source>
        <dbReference type="PROSITE-ProRule" id="PRU01389"/>
    </source>
</evidence>
<comment type="similarity">
    <text evidence="2 10">Belongs to the ANKZF1/VMS1 family.</text>
</comment>
<feature type="region of interest" description="Disordered" evidence="11">
    <location>
        <begin position="269"/>
        <end position="288"/>
    </location>
</feature>
<keyword evidence="6 10" id="KW-0255">Endonuclease</keyword>
<keyword evidence="5" id="KW-0677">Repeat</keyword>
<dbReference type="HOGENOM" id="CLU_014293_1_1_1"/>
<comment type="subcellular location">
    <subcellularLocation>
        <location evidence="1">Cytoplasm</location>
    </subcellularLocation>
</comment>
<dbReference type="GO" id="GO:0004519">
    <property type="term" value="F:endonuclease activity"/>
    <property type="evidence" value="ECO:0007669"/>
    <property type="project" value="UniProtKB-KW"/>
</dbReference>
<dbReference type="Proteomes" id="UP000001996">
    <property type="component" value="Unassembled WGS sequence"/>
</dbReference>
<comment type="domain">
    <text evidence="10">The VLRF1 domain mediates binding to the 60S ribosomal subunit.</text>
</comment>
<dbReference type="InterPro" id="IPR041175">
    <property type="entry name" value="VLRF1/Vms1"/>
</dbReference>
<dbReference type="STRING" id="379508.A5DZ30"/>
<feature type="compositionally biased region" description="Acidic residues" evidence="11">
    <location>
        <begin position="108"/>
        <end position="118"/>
    </location>
</feature>
<evidence type="ECO:0000256" key="4">
    <source>
        <dbReference type="ARBA" id="ARBA00022722"/>
    </source>
</evidence>
<evidence type="ECO:0000313" key="13">
    <source>
        <dbReference type="EMBL" id="EDK44438.1"/>
    </source>
</evidence>
<keyword evidence="9" id="KW-0175">Coiled coil</keyword>
<evidence type="ECO:0000256" key="3">
    <source>
        <dbReference type="ARBA" id="ARBA00022490"/>
    </source>
</evidence>
<dbReference type="GO" id="GO:0036503">
    <property type="term" value="P:ERAD pathway"/>
    <property type="evidence" value="ECO:0007669"/>
    <property type="project" value="TreeGrafter"/>
</dbReference>
<evidence type="ECO:0000256" key="7">
    <source>
        <dbReference type="ARBA" id="ARBA00022801"/>
    </source>
</evidence>
<feature type="region of interest" description="Disordered" evidence="11">
    <location>
        <begin position="84"/>
        <end position="133"/>
    </location>
</feature>
<keyword evidence="8" id="KW-0040">ANK repeat</keyword>
<dbReference type="eggNOG" id="KOG2505">
    <property type="taxonomic scope" value="Eukaryota"/>
</dbReference>
<keyword evidence="7 10" id="KW-0378">Hydrolase</keyword>
<keyword evidence="4 10" id="KW-0540">Nuclease</keyword>
<sequence length="628" mass="70130">MVQTYIYSLTKEFLDSLELLYFDIETHKVVKAPEAEVSESGKQNNVIKDKQYYKSDLHRYNLKRAQNDLEPINEDEFNKLLEAESAESASEDSDEYSDTGSEHIGSDTDGDDDSETEGEWNLKEGGSIDAELSHSRKAKKVESLLRKLHTKDILPEEVSSGSHLHTRSPMVLFLSLAVPTDKVVMFYKALFTEAELKAPLESLKRFQNNGDARTGKSAIFMLGGGHFAGAVISHEPVKVKGQLLNEELPYLQKIQSINVLESKTFHRYTTRRKQGGSQGASDNSRGKAISAGSSIRRYNEQALAKEVRELLETWRDHLRECDSIYIRANGPTNKKVILGYEEAPLAVGDPRVKKVPFSTKRASLSEIKRIWVELSNLKVLDFPKVETKAKATSLSPSPSPSPSLSRPLSPAAVNSSISNARTESSKSPQKQDPLTEELLSALKRQKAPAFVKLIKEHSIDVDSFSLSILDNNAPSLLHFASANDLAHMVQVLLVNLKASPLVVNKTGKYPAEVSRSNAKRAFQIARSKLGEAAWDWNKAKVLPAKTKEEFDKEAETKEAEMKKEKLDIMKKLQEKEAQENEAAQAKVPQSKSPIPPVSRMLGLNAEQKNRLMREQRARAAEARLKRQT</sequence>
<dbReference type="InParanoid" id="A5DZ30"/>
<feature type="compositionally biased region" description="Basic and acidic residues" evidence="11">
    <location>
        <begin position="607"/>
        <end position="628"/>
    </location>
</feature>
<name>A5DZ30_LODEL</name>
<dbReference type="GO" id="GO:0005737">
    <property type="term" value="C:cytoplasm"/>
    <property type="evidence" value="ECO:0007669"/>
    <property type="project" value="UniProtKB-SubCell"/>
</dbReference>
<dbReference type="EMBL" id="CH981526">
    <property type="protein sequence ID" value="EDK44438.1"/>
    <property type="molecule type" value="Genomic_DNA"/>
</dbReference>
<evidence type="ECO:0000256" key="6">
    <source>
        <dbReference type="ARBA" id="ARBA00022759"/>
    </source>
</evidence>
<evidence type="ECO:0000256" key="9">
    <source>
        <dbReference type="ARBA" id="ARBA00023054"/>
    </source>
</evidence>
<proteinExistence type="inferred from homology"/>
<evidence type="ECO:0000256" key="8">
    <source>
        <dbReference type="ARBA" id="ARBA00023043"/>
    </source>
</evidence>
<gene>
    <name evidence="13" type="ORF">LELG_02617</name>
</gene>
<feature type="domain" description="VLRF1" evidence="12">
    <location>
        <begin position="213"/>
        <end position="377"/>
    </location>
</feature>
<keyword evidence="14" id="KW-1185">Reference proteome</keyword>
<evidence type="ECO:0000256" key="11">
    <source>
        <dbReference type="SAM" id="MobiDB-lite"/>
    </source>
</evidence>
<keyword evidence="3 10" id="KW-0963">Cytoplasm</keyword>
<dbReference type="PANTHER" id="PTHR16036">
    <property type="entry name" value="ANKYRIN REPEAT AND ZINC FINGER DOMAIN-CONTAINING PROTEIN 1"/>
    <property type="match status" value="1"/>
</dbReference>
<accession>A5DZ30</accession>
<evidence type="ECO:0000256" key="2">
    <source>
        <dbReference type="ARBA" id="ARBA00009262"/>
    </source>
</evidence>
<dbReference type="Pfam" id="PF18826">
    <property type="entry name" value="bVLRF1"/>
    <property type="match status" value="1"/>
</dbReference>
<dbReference type="PROSITE" id="PS52044">
    <property type="entry name" value="VLRF1"/>
    <property type="match status" value="1"/>
</dbReference>
<feature type="region of interest" description="Disordered" evidence="11">
    <location>
        <begin position="570"/>
        <end position="628"/>
    </location>
</feature>